<protein>
    <submittedName>
        <fullName evidence="7">Sigma 54-interacting transcriptional regulator</fullName>
    </submittedName>
</protein>
<dbReference type="Pfam" id="PF13426">
    <property type="entry name" value="PAS_9"/>
    <property type="match status" value="1"/>
</dbReference>
<proteinExistence type="predicted"/>
<dbReference type="InterPro" id="IPR002078">
    <property type="entry name" value="Sigma_54_int"/>
</dbReference>
<dbReference type="NCBIfam" id="TIGR00229">
    <property type="entry name" value="sensory_box"/>
    <property type="match status" value="1"/>
</dbReference>
<dbReference type="EMBL" id="CP069362">
    <property type="protein sequence ID" value="WGS64649.1"/>
    <property type="molecule type" value="Genomic_DNA"/>
</dbReference>
<dbReference type="Gene3D" id="3.30.450.20">
    <property type="entry name" value="PAS domain"/>
    <property type="match status" value="2"/>
</dbReference>
<dbReference type="RefSeq" id="WP_280998472.1">
    <property type="nucleotide sequence ID" value="NZ_CP069362.1"/>
</dbReference>
<dbReference type="Pfam" id="PF02954">
    <property type="entry name" value="HTH_8"/>
    <property type="match status" value="1"/>
</dbReference>
<dbReference type="CDD" id="cd00130">
    <property type="entry name" value="PAS"/>
    <property type="match status" value="1"/>
</dbReference>
<dbReference type="InterPro" id="IPR009057">
    <property type="entry name" value="Homeodomain-like_sf"/>
</dbReference>
<dbReference type="PANTHER" id="PTHR32071">
    <property type="entry name" value="TRANSCRIPTIONAL REGULATORY PROTEIN"/>
    <property type="match status" value="1"/>
</dbReference>
<keyword evidence="3" id="KW-0805">Transcription regulation</keyword>
<dbReference type="PROSITE" id="PS00688">
    <property type="entry name" value="SIGMA54_INTERACT_3"/>
    <property type="match status" value="1"/>
</dbReference>
<dbReference type="InterPro" id="IPR025944">
    <property type="entry name" value="Sigma_54_int_dom_CS"/>
</dbReference>
<feature type="domain" description="PAS" evidence="6">
    <location>
        <begin position="121"/>
        <end position="172"/>
    </location>
</feature>
<dbReference type="SMART" id="SM00382">
    <property type="entry name" value="AAA"/>
    <property type="match status" value="1"/>
</dbReference>
<dbReference type="Gene3D" id="3.40.50.300">
    <property type="entry name" value="P-loop containing nucleotide triphosphate hydrolases"/>
    <property type="match status" value="1"/>
</dbReference>
<sequence>MNNEEMIMRILDDIQEAVMLINSSEEIIFLNNSASKILNIPKEKALYTKVTDTVTDTRLHIVLKTGIPELDRIQNLGKKIIVTSRFPIRDENDEIIGAAAIFRDVTSIQKLAEEVTNLRELDSLLRAIIDSTYDAISVADEEGRIVMVNKAYTKVTGLTPKEVIGKLATYDIAEGHESMHIRCAREKKPILNVKTKLSTNKKEVLINVNPIFVKGEFKGSVGVIHDISEIERLLRELEATKRLLKKDEAKYTFEDIVAESEIMKNVIFQAKKAANTNVNILLYGEPGVGKEILAQAIHNYSKRRDYPFISTNLLLQDEKKQLENLFENKENLLSMSENGTLFIDNAHLMSPKVQELMLELLNEGRVYYKNKKITLSGKIIFATPENLKELMSIGKFSRNLYYKMSVVTIEVPALRERKEDIPKMAKQVLHILNQKHEKVVYDFSEDAIKILEDYDWPGNIRELENVLDRVLMNMSQSDTIITSMHLPDLKVMDIEKNELKGTLKELLDEYEKYIIIETLKTCQGNKTAAAKKLGLTVRNLYYKLEKLGLK</sequence>
<organism evidence="7 8">
    <name type="scientific">Marinitoga aeolica</name>
    <dbReference type="NCBI Taxonomy" id="2809031"/>
    <lineage>
        <taxon>Bacteria</taxon>
        <taxon>Thermotogati</taxon>
        <taxon>Thermotogota</taxon>
        <taxon>Thermotogae</taxon>
        <taxon>Petrotogales</taxon>
        <taxon>Petrotogaceae</taxon>
        <taxon>Marinitoga</taxon>
    </lineage>
</organism>
<dbReference type="SMART" id="SM00091">
    <property type="entry name" value="PAS"/>
    <property type="match status" value="2"/>
</dbReference>
<dbReference type="Pfam" id="PF25601">
    <property type="entry name" value="AAA_lid_14"/>
    <property type="match status" value="1"/>
</dbReference>
<evidence type="ECO:0000256" key="4">
    <source>
        <dbReference type="ARBA" id="ARBA00023163"/>
    </source>
</evidence>
<dbReference type="Proteomes" id="UP001232493">
    <property type="component" value="Chromosome"/>
</dbReference>
<dbReference type="InterPro" id="IPR058031">
    <property type="entry name" value="AAA_lid_NorR"/>
</dbReference>
<keyword evidence="4" id="KW-0804">Transcription</keyword>
<dbReference type="InterPro" id="IPR035965">
    <property type="entry name" value="PAS-like_dom_sf"/>
</dbReference>
<keyword evidence="1" id="KW-0547">Nucleotide-binding</keyword>
<evidence type="ECO:0000256" key="2">
    <source>
        <dbReference type="ARBA" id="ARBA00022840"/>
    </source>
</evidence>
<dbReference type="InterPro" id="IPR003593">
    <property type="entry name" value="AAA+_ATPase"/>
</dbReference>
<dbReference type="SUPFAM" id="SSF46689">
    <property type="entry name" value="Homeodomain-like"/>
    <property type="match status" value="1"/>
</dbReference>
<gene>
    <name evidence="7" type="ORF">JRV97_09820</name>
</gene>
<name>A0ABY8PPU4_9BACT</name>
<dbReference type="Gene3D" id="1.10.10.60">
    <property type="entry name" value="Homeodomain-like"/>
    <property type="match status" value="1"/>
</dbReference>
<dbReference type="InterPro" id="IPR000014">
    <property type="entry name" value="PAS"/>
</dbReference>
<evidence type="ECO:0000313" key="8">
    <source>
        <dbReference type="Proteomes" id="UP001232493"/>
    </source>
</evidence>
<dbReference type="CDD" id="cd00009">
    <property type="entry name" value="AAA"/>
    <property type="match status" value="1"/>
</dbReference>
<dbReference type="Pfam" id="PF00989">
    <property type="entry name" value="PAS"/>
    <property type="match status" value="1"/>
</dbReference>
<evidence type="ECO:0000256" key="1">
    <source>
        <dbReference type="ARBA" id="ARBA00022741"/>
    </source>
</evidence>
<keyword evidence="8" id="KW-1185">Reference proteome</keyword>
<dbReference type="SUPFAM" id="SSF55785">
    <property type="entry name" value="PYP-like sensor domain (PAS domain)"/>
    <property type="match status" value="2"/>
</dbReference>
<feature type="domain" description="Sigma-54 factor interaction" evidence="5">
    <location>
        <begin position="256"/>
        <end position="472"/>
    </location>
</feature>
<accession>A0ABY8PPU4</accession>
<evidence type="ECO:0000256" key="3">
    <source>
        <dbReference type="ARBA" id="ARBA00023015"/>
    </source>
</evidence>
<dbReference type="PANTHER" id="PTHR32071:SF121">
    <property type="entry name" value="SIGMA L-DEPENDENT TRANSCRIPTIONAL REGULATOR YQIR-RELATED"/>
    <property type="match status" value="1"/>
</dbReference>
<evidence type="ECO:0000259" key="6">
    <source>
        <dbReference type="PROSITE" id="PS50112"/>
    </source>
</evidence>
<dbReference type="InterPro" id="IPR027417">
    <property type="entry name" value="P-loop_NTPase"/>
</dbReference>
<evidence type="ECO:0000313" key="7">
    <source>
        <dbReference type="EMBL" id="WGS64649.1"/>
    </source>
</evidence>
<dbReference type="Pfam" id="PF00158">
    <property type="entry name" value="Sigma54_activat"/>
    <property type="match status" value="1"/>
</dbReference>
<dbReference type="PRINTS" id="PR01590">
    <property type="entry name" value="HTHFIS"/>
</dbReference>
<feature type="domain" description="PAS" evidence="6">
    <location>
        <begin position="3"/>
        <end position="46"/>
    </location>
</feature>
<keyword evidence="2" id="KW-0067">ATP-binding</keyword>
<dbReference type="PROSITE" id="PS50112">
    <property type="entry name" value="PAS"/>
    <property type="match status" value="2"/>
</dbReference>
<dbReference type="SUPFAM" id="SSF52540">
    <property type="entry name" value="P-loop containing nucleoside triphosphate hydrolases"/>
    <property type="match status" value="1"/>
</dbReference>
<dbReference type="InterPro" id="IPR013767">
    <property type="entry name" value="PAS_fold"/>
</dbReference>
<dbReference type="PROSITE" id="PS50045">
    <property type="entry name" value="SIGMA54_INTERACT_4"/>
    <property type="match status" value="1"/>
</dbReference>
<dbReference type="InterPro" id="IPR002197">
    <property type="entry name" value="HTH_Fis"/>
</dbReference>
<reference evidence="7 8" key="1">
    <citation type="submission" date="2021-02" db="EMBL/GenBank/DDBJ databases">
        <title>Characterization of Marinitoga sp. nov. str. BP5-C20A.</title>
        <authorList>
            <person name="Erauso G."/>
            <person name="Postec A."/>
        </authorList>
    </citation>
    <scope>NUCLEOTIDE SEQUENCE [LARGE SCALE GENOMIC DNA]</scope>
    <source>
        <strain evidence="7 8">BP5-C20A</strain>
    </source>
</reference>
<evidence type="ECO:0000259" key="5">
    <source>
        <dbReference type="PROSITE" id="PS50045"/>
    </source>
</evidence>
<dbReference type="Gene3D" id="1.10.8.60">
    <property type="match status" value="1"/>
</dbReference>